<proteinExistence type="predicted"/>
<dbReference type="InterPro" id="IPR032675">
    <property type="entry name" value="LRR_dom_sf"/>
</dbReference>
<organism evidence="1 2">
    <name type="scientific">Marasmius crinis-equi</name>
    <dbReference type="NCBI Taxonomy" id="585013"/>
    <lineage>
        <taxon>Eukaryota</taxon>
        <taxon>Fungi</taxon>
        <taxon>Dikarya</taxon>
        <taxon>Basidiomycota</taxon>
        <taxon>Agaricomycotina</taxon>
        <taxon>Agaricomycetes</taxon>
        <taxon>Agaricomycetidae</taxon>
        <taxon>Agaricales</taxon>
        <taxon>Marasmiineae</taxon>
        <taxon>Marasmiaceae</taxon>
        <taxon>Marasmius</taxon>
    </lineage>
</organism>
<sequence>MKNFEDRENKTADMTQNTKLPSELLIKIFRFHVQNLPPLPTESPGQAPIPYTPISPKEWLWFTHVCRFWRDVALECPHLWSTPDFRFPTIAIEMLKRTKKLPITLKMDVSEAESSSKIIDFTVQVLNEHLSHTDSLELTIPYASAMQCVLEAAFNPTNSLHELSLHVGFGGDESPLSFSEEFVENTPHLHRIALDGCYPSWNSPLLKNLTHFSVTFDNRFVGNLPFSRLAGILRHCPDLEELELLGCLSTDPRSPTNVPPIDLPRLRQLMLITTISAGLQVITALQLPMSTCIHLGCQLEPSFTGRTLQDAITRIITRSLGSSPATAKEISILELNFIYKVQNLHCTAWDSPPPGSGRQYQRLFDLDLFVPEDMDIPDDQEYTEWVLEAVPRTSIRALRINDLVVSPHIVSRVIGSMPKLRLIDLTGEIIAAPFIAVLGEELKDRAEEKKMAFPALESLYIAKEAFGPHRPGIEMKAALFTHLALRRDRGFGIKSLTLRGCLGILKTDVPKLRELVSEVTVR</sequence>
<dbReference type="EMBL" id="JBAHYK010000300">
    <property type="protein sequence ID" value="KAL0575478.1"/>
    <property type="molecule type" value="Genomic_DNA"/>
</dbReference>
<dbReference type="SUPFAM" id="SSF81383">
    <property type="entry name" value="F-box domain"/>
    <property type="match status" value="1"/>
</dbReference>
<reference evidence="1 2" key="1">
    <citation type="submission" date="2024-02" db="EMBL/GenBank/DDBJ databases">
        <title>A draft genome for the cacao thread blight pathogen Marasmius crinis-equi.</title>
        <authorList>
            <person name="Cohen S.P."/>
            <person name="Baruah I.K."/>
            <person name="Amoako-Attah I."/>
            <person name="Bukari Y."/>
            <person name="Meinhardt L.W."/>
            <person name="Bailey B.A."/>
        </authorList>
    </citation>
    <scope>NUCLEOTIDE SEQUENCE [LARGE SCALE GENOMIC DNA]</scope>
    <source>
        <strain evidence="1 2">GH-76</strain>
    </source>
</reference>
<protein>
    <recommendedName>
        <fullName evidence="3">F-box domain-containing protein</fullName>
    </recommendedName>
</protein>
<evidence type="ECO:0008006" key="3">
    <source>
        <dbReference type="Google" id="ProtNLM"/>
    </source>
</evidence>
<keyword evidence="2" id="KW-1185">Reference proteome</keyword>
<evidence type="ECO:0000313" key="2">
    <source>
        <dbReference type="Proteomes" id="UP001465976"/>
    </source>
</evidence>
<dbReference type="Proteomes" id="UP001465976">
    <property type="component" value="Unassembled WGS sequence"/>
</dbReference>
<comment type="caution">
    <text evidence="1">The sequence shown here is derived from an EMBL/GenBank/DDBJ whole genome shotgun (WGS) entry which is preliminary data.</text>
</comment>
<accession>A0ABR3FJC3</accession>
<dbReference type="Gene3D" id="3.80.10.10">
    <property type="entry name" value="Ribonuclease Inhibitor"/>
    <property type="match status" value="1"/>
</dbReference>
<name>A0ABR3FJC3_9AGAR</name>
<evidence type="ECO:0000313" key="1">
    <source>
        <dbReference type="EMBL" id="KAL0575478.1"/>
    </source>
</evidence>
<dbReference type="InterPro" id="IPR036047">
    <property type="entry name" value="F-box-like_dom_sf"/>
</dbReference>
<dbReference type="SUPFAM" id="SSF52047">
    <property type="entry name" value="RNI-like"/>
    <property type="match status" value="1"/>
</dbReference>
<gene>
    <name evidence="1" type="ORF">V5O48_006497</name>
</gene>